<keyword evidence="1" id="KW-1133">Transmembrane helix</keyword>
<dbReference type="Proteomes" id="UP000288711">
    <property type="component" value="Unassembled WGS sequence"/>
</dbReference>
<keyword evidence="5" id="KW-1185">Reference proteome</keyword>
<protein>
    <recommendedName>
        <fullName evidence="6">PH domain-containing protein</fullName>
    </recommendedName>
</protein>
<keyword evidence="1" id="KW-0812">Transmembrane</keyword>
<dbReference type="PATRIC" id="fig|1210046.3.peg.690"/>
<name>K1ESD0_9MICO</name>
<organism evidence="2 4">
    <name type="scientific">Janibacter hoylei PVAS-1</name>
    <dbReference type="NCBI Taxonomy" id="1210046"/>
    <lineage>
        <taxon>Bacteria</taxon>
        <taxon>Bacillati</taxon>
        <taxon>Actinomycetota</taxon>
        <taxon>Actinomycetes</taxon>
        <taxon>Micrococcales</taxon>
        <taxon>Intrasporangiaceae</taxon>
        <taxon>Janibacter</taxon>
    </lineage>
</organism>
<accession>K1ESD0</accession>
<feature type="transmembrane region" description="Helical" evidence="1">
    <location>
        <begin position="27"/>
        <end position="46"/>
    </location>
</feature>
<proteinExistence type="predicted"/>
<evidence type="ECO:0000313" key="5">
    <source>
        <dbReference type="Proteomes" id="UP000288711"/>
    </source>
</evidence>
<evidence type="ECO:0000313" key="3">
    <source>
        <dbReference type="EMBL" id="RWU85174.1"/>
    </source>
</evidence>
<dbReference type="EMBL" id="ALWX01000014">
    <property type="protein sequence ID" value="EKA62098.1"/>
    <property type="molecule type" value="Genomic_DNA"/>
</dbReference>
<dbReference type="AlphaFoldDB" id="K1ESD0"/>
<dbReference type="Proteomes" id="UP000004474">
    <property type="component" value="Unassembled WGS sequence"/>
</dbReference>
<reference evidence="3" key="3">
    <citation type="submission" date="2017-11" db="EMBL/GenBank/DDBJ databases">
        <authorList>
            <person name="Seuylemezian A."/>
            <person name="Cooper K."/>
            <person name="Vaishampayan P."/>
        </authorList>
    </citation>
    <scope>NUCLEOTIDE SEQUENCE</scope>
    <source>
        <strain evidence="3">PVAS-1</strain>
    </source>
</reference>
<evidence type="ECO:0008006" key="6">
    <source>
        <dbReference type="Google" id="ProtNLM"/>
    </source>
</evidence>
<gene>
    <name evidence="2" type="ORF">B277_03580</name>
    <name evidence="3" type="ORF">CWN80_03230</name>
</gene>
<feature type="transmembrane region" description="Helical" evidence="1">
    <location>
        <begin position="150"/>
        <end position="175"/>
    </location>
</feature>
<keyword evidence="1" id="KW-0472">Membrane</keyword>
<evidence type="ECO:0000313" key="4">
    <source>
        <dbReference type="Proteomes" id="UP000004474"/>
    </source>
</evidence>
<reference evidence="3 5" key="1">
    <citation type="journal article" date="2009" name="Int. J. Syst. Evol. Microbiol.">
        <title>Janibacter hoylei sp. nov., Bacillus isronensis sp. nov. and Bacillus aryabhattai sp. nov., isolated from cryotubes used for collecting air from the upper atmosphere.</title>
        <authorList>
            <person name="Shivaji S."/>
            <person name="Chaturvedi P."/>
            <person name="Begum Z."/>
            <person name="Pindi P.K."/>
            <person name="Manorama R."/>
            <person name="Padmanaban D.A."/>
            <person name="Shouche Y.S."/>
            <person name="Pawar S."/>
            <person name="Vaishampayan P."/>
            <person name="Dutt C.B."/>
            <person name="Datta G.N."/>
            <person name="Manchanda R.K."/>
            <person name="Rao U.R."/>
            <person name="Bhargava P.M."/>
            <person name="Narlikar J.V."/>
        </authorList>
    </citation>
    <scope>NUCLEOTIDE SEQUENCE [LARGE SCALE GENOMIC DNA]</scope>
    <source>
        <strain evidence="3 5">PVAS-1</strain>
    </source>
</reference>
<sequence length="180" mass="19630">MSPASFVVMTGVGVFFAILPAVVKAPWWQGILAVLLVVGLFTVVTARETQRTVTITPTEVRERGLVGTRVIPRSAIAEVVVVRELQLSGVGGLVGLLGDDGRCLRRWQTSLWPPETIDALVMAGRSHNVVAGQSVEDVRRRWPRLLRWQWVHRPLAITLAVVVGVAVMAAVLVVITRLTT</sequence>
<dbReference type="EMBL" id="PIPF01000002">
    <property type="protein sequence ID" value="RWU85174.1"/>
    <property type="molecule type" value="Genomic_DNA"/>
</dbReference>
<reference evidence="2 4" key="2">
    <citation type="journal article" date="2012" name="J. Bacteriol.">
        <title>Genome Sequence of Janibacter hoylei MTCC8307, Isolated from the Stratospheric Air.</title>
        <authorList>
            <person name="Pawar S.P."/>
            <person name="Dhotre D.P."/>
            <person name="Shetty S.A."/>
            <person name="Chowdhury S.P."/>
            <person name="Chaudhari B.L."/>
            <person name="Shouche Y.S."/>
        </authorList>
    </citation>
    <scope>NUCLEOTIDE SEQUENCE [LARGE SCALE GENOMIC DNA]</scope>
    <source>
        <strain evidence="2 4">PVAS-1</strain>
    </source>
</reference>
<evidence type="ECO:0000256" key="1">
    <source>
        <dbReference type="SAM" id="Phobius"/>
    </source>
</evidence>
<comment type="caution">
    <text evidence="2">The sequence shown here is derived from an EMBL/GenBank/DDBJ whole genome shotgun (WGS) entry which is preliminary data.</text>
</comment>
<evidence type="ECO:0000313" key="2">
    <source>
        <dbReference type="EMBL" id="EKA62098.1"/>
    </source>
</evidence>